<proteinExistence type="predicted"/>
<organism evidence="1 2">
    <name type="scientific">Companilactobacillus suantsaicola</name>
    <dbReference type="NCBI Taxonomy" id="2487723"/>
    <lineage>
        <taxon>Bacteria</taxon>
        <taxon>Bacillati</taxon>
        <taxon>Bacillota</taxon>
        <taxon>Bacilli</taxon>
        <taxon>Lactobacillales</taxon>
        <taxon>Lactobacillaceae</taxon>
        <taxon>Companilactobacillus</taxon>
    </lineage>
</organism>
<keyword evidence="2" id="KW-1185">Reference proteome</keyword>
<sequence length="181" mass="20582">MNLYIRKADLAVGNILVITNQNKETVFIASRDKENPFLIKLYNRLNTLIGEIKLKNNFLKIYSIEINGEEKATINAIPMLDLKYVHLGQINWNVFGNLVMSDYHVTKDGKEILVVQPTILAQGHPGLELDFTNMDDGPVGTLLTIFLNKYIKLPTLSSNREMDGNLLKSKIPYLNNFKNKC</sequence>
<dbReference type="AlphaFoldDB" id="A0A4Z0JEN5"/>
<dbReference type="Proteomes" id="UP000298021">
    <property type="component" value="Unassembled WGS sequence"/>
</dbReference>
<protein>
    <submittedName>
        <fullName evidence="1">Uncharacterized protein</fullName>
    </submittedName>
</protein>
<dbReference type="OrthoDB" id="2304593at2"/>
<gene>
    <name evidence="1" type="ORF">EGT49_11600</name>
</gene>
<comment type="caution">
    <text evidence="1">The sequence shown here is derived from an EMBL/GenBank/DDBJ whole genome shotgun (WGS) entry which is preliminary data.</text>
</comment>
<name>A0A4Z0JEN5_9LACO</name>
<dbReference type="EMBL" id="RKLY01000042">
    <property type="protein sequence ID" value="TGD21255.1"/>
    <property type="molecule type" value="Genomic_DNA"/>
</dbReference>
<evidence type="ECO:0000313" key="2">
    <source>
        <dbReference type="Proteomes" id="UP000298021"/>
    </source>
</evidence>
<accession>A0A4Z0JEN5</accession>
<reference evidence="1 2" key="1">
    <citation type="submission" date="2018-10" db="EMBL/GenBank/DDBJ databases">
        <title>Lactobacillus sp. R7 and Lactobacillus sp. R19 isolated from fermented mustard green product of Taiwan.</title>
        <authorList>
            <person name="Lin S.-T."/>
        </authorList>
    </citation>
    <scope>NUCLEOTIDE SEQUENCE [LARGE SCALE GENOMIC DNA]</scope>
    <source>
        <strain evidence="1 2">BCRC 81127</strain>
    </source>
</reference>
<evidence type="ECO:0000313" key="1">
    <source>
        <dbReference type="EMBL" id="TGD21255.1"/>
    </source>
</evidence>